<keyword evidence="3" id="KW-1185">Reference proteome</keyword>
<evidence type="ECO:0000256" key="1">
    <source>
        <dbReference type="SAM" id="MobiDB-lite"/>
    </source>
</evidence>
<comment type="caution">
    <text evidence="2">The sequence shown here is derived from an EMBL/GenBank/DDBJ whole genome shotgun (WGS) entry which is preliminary data.</text>
</comment>
<feature type="compositionally biased region" description="Basic residues" evidence="1">
    <location>
        <begin position="164"/>
        <end position="177"/>
    </location>
</feature>
<evidence type="ECO:0000313" key="3">
    <source>
        <dbReference type="Proteomes" id="UP000597444"/>
    </source>
</evidence>
<accession>A0A8J3IPI3</accession>
<dbReference type="Proteomes" id="UP000597444">
    <property type="component" value="Unassembled WGS sequence"/>
</dbReference>
<evidence type="ECO:0008006" key="4">
    <source>
        <dbReference type="Google" id="ProtNLM"/>
    </source>
</evidence>
<reference evidence="2" key="1">
    <citation type="submission" date="2020-10" db="EMBL/GenBank/DDBJ databases">
        <title>Taxonomic study of unclassified bacteria belonging to the class Ktedonobacteria.</title>
        <authorList>
            <person name="Yabe S."/>
            <person name="Wang C.M."/>
            <person name="Zheng Y."/>
            <person name="Sakai Y."/>
            <person name="Cavaletti L."/>
            <person name="Monciardini P."/>
            <person name="Donadio S."/>
        </authorList>
    </citation>
    <scope>NUCLEOTIDE SEQUENCE</scope>
    <source>
        <strain evidence="2">ID150040</strain>
    </source>
</reference>
<dbReference type="SUPFAM" id="SSF88723">
    <property type="entry name" value="PIN domain-like"/>
    <property type="match status" value="1"/>
</dbReference>
<dbReference type="PANTHER" id="PTHR34547">
    <property type="entry name" value="YACP-LIKE NYN DOMAIN PROTEIN"/>
    <property type="match status" value="1"/>
</dbReference>
<feature type="region of interest" description="Disordered" evidence="1">
    <location>
        <begin position="152"/>
        <end position="177"/>
    </location>
</feature>
<evidence type="ECO:0000313" key="2">
    <source>
        <dbReference type="EMBL" id="GHO95449.1"/>
    </source>
</evidence>
<dbReference type="AlphaFoldDB" id="A0A8J3IPI3"/>
<gene>
    <name evidence="2" type="ORF">KSF_054970</name>
</gene>
<dbReference type="InterPro" id="IPR010298">
    <property type="entry name" value="YacP-like"/>
</dbReference>
<proteinExistence type="predicted"/>
<organism evidence="2 3">
    <name type="scientific">Reticulibacter mediterranei</name>
    <dbReference type="NCBI Taxonomy" id="2778369"/>
    <lineage>
        <taxon>Bacteria</taxon>
        <taxon>Bacillati</taxon>
        <taxon>Chloroflexota</taxon>
        <taxon>Ktedonobacteria</taxon>
        <taxon>Ktedonobacterales</taxon>
        <taxon>Reticulibacteraceae</taxon>
        <taxon>Reticulibacter</taxon>
    </lineage>
</organism>
<dbReference type="InterPro" id="IPR029060">
    <property type="entry name" value="PIN-like_dom_sf"/>
</dbReference>
<sequence>MDILVDGYNVIKNNMMFHALEIKNLANARDLLIRQLKNRYRHSEHRIIVVFDGDGKREQVYHEDHIRIIFSQHGETADAVIVRLATQARQAGRRVEMYSDDAEICENVQQQGGSTRTTGLLTQQLTRGPHDMVTRVMHRQAMRKMYGIDPMYKGDDEEEITPHPGKKQGKKKSRRRR</sequence>
<dbReference type="RefSeq" id="WP_220206126.1">
    <property type="nucleotide sequence ID" value="NZ_BNJK01000001.1"/>
</dbReference>
<dbReference type="PANTHER" id="PTHR34547:SF1">
    <property type="entry name" value="YACP-LIKE NYN DOMAIN PROTEIN"/>
    <property type="match status" value="1"/>
</dbReference>
<dbReference type="Pfam" id="PF05991">
    <property type="entry name" value="NYN_YacP"/>
    <property type="match status" value="1"/>
</dbReference>
<protein>
    <recommendedName>
        <fullName evidence="4">NYN domain-containing protein</fullName>
    </recommendedName>
</protein>
<dbReference type="EMBL" id="BNJK01000001">
    <property type="protein sequence ID" value="GHO95449.1"/>
    <property type="molecule type" value="Genomic_DNA"/>
</dbReference>
<name>A0A8J3IPI3_9CHLR</name>